<dbReference type="InterPro" id="IPR002181">
    <property type="entry name" value="Fibrinogen_a/b/g_C_dom"/>
</dbReference>
<keyword evidence="3 8" id="KW-0732">Signal</keyword>
<evidence type="ECO:0000313" key="11">
    <source>
        <dbReference type="Proteomes" id="UP000183832"/>
    </source>
</evidence>
<dbReference type="STRING" id="568069.A0A1J1HUL3"/>
<evidence type="ECO:0000256" key="4">
    <source>
        <dbReference type="ARBA" id="ARBA00023054"/>
    </source>
</evidence>
<dbReference type="SMART" id="SM00186">
    <property type="entry name" value="FBG"/>
    <property type="match status" value="1"/>
</dbReference>
<evidence type="ECO:0000256" key="2">
    <source>
        <dbReference type="ARBA" id="ARBA00022525"/>
    </source>
</evidence>
<dbReference type="InterPro" id="IPR014716">
    <property type="entry name" value="Fibrinogen_a/b/g_C_1"/>
</dbReference>
<evidence type="ECO:0000259" key="9">
    <source>
        <dbReference type="PROSITE" id="PS51406"/>
    </source>
</evidence>
<evidence type="ECO:0000256" key="7">
    <source>
        <dbReference type="ARBA" id="ARBA00053344"/>
    </source>
</evidence>
<keyword evidence="2" id="KW-0964">Secreted</keyword>
<dbReference type="PANTHER" id="PTHR47221:SF6">
    <property type="entry name" value="FIBRINOGEN ALPHA CHAIN"/>
    <property type="match status" value="1"/>
</dbReference>
<evidence type="ECO:0000256" key="5">
    <source>
        <dbReference type="ARBA" id="ARBA00023157"/>
    </source>
</evidence>
<proteinExistence type="predicted"/>
<keyword evidence="4" id="KW-0175">Coiled coil</keyword>
<evidence type="ECO:0000256" key="8">
    <source>
        <dbReference type="SAM" id="SignalP"/>
    </source>
</evidence>
<dbReference type="PROSITE" id="PS51406">
    <property type="entry name" value="FIBRINOGEN_C_2"/>
    <property type="match status" value="1"/>
</dbReference>
<dbReference type="InterPro" id="IPR037579">
    <property type="entry name" value="FIB_ANG-like"/>
</dbReference>
<dbReference type="InterPro" id="IPR036056">
    <property type="entry name" value="Fibrinogen-like_C"/>
</dbReference>
<dbReference type="SUPFAM" id="SSF56496">
    <property type="entry name" value="Fibrinogen C-terminal domain-like"/>
    <property type="match status" value="1"/>
</dbReference>
<dbReference type="GO" id="GO:0030246">
    <property type="term" value="F:carbohydrate binding"/>
    <property type="evidence" value="ECO:0007669"/>
    <property type="project" value="UniProtKB-ARBA"/>
</dbReference>
<dbReference type="PANTHER" id="PTHR47221">
    <property type="entry name" value="FIBRINOGEN ALPHA CHAIN"/>
    <property type="match status" value="1"/>
</dbReference>
<evidence type="ECO:0000313" key="10">
    <source>
        <dbReference type="EMBL" id="CRK91759.1"/>
    </source>
</evidence>
<dbReference type="OrthoDB" id="7735550at2759"/>
<keyword evidence="6" id="KW-0325">Glycoprotein</keyword>
<feature type="signal peptide" evidence="8">
    <location>
        <begin position="1"/>
        <end position="23"/>
    </location>
</feature>
<dbReference type="FunFam" id="3.90.215.10:FF:000001">
    <property type="entry name" value="Tenascin isoform 1"/>
    <property type="match status" value="1"/>
</dbReference>
<protein>
    <submittedName>
        <fullName evidence="10">CLUMA_CG005393, isoform A</fullName>
    </submittedName>
</protein>
<evidence type="ECO:0000256" key="1">
    <source>
        <dbReference type="ARBA" id="ARBA00004613"/>
    </source>
</evidence>
<accession>A0A1J1HUL3</accession>
<dbReference type="CDD" id="cd00087">
    <property type="entry name" value="FReD"/>
    <property type="match status" value="1"/>
</dbReference>
<keyword evidence="11" id="KW-1185">Reference proteome</keyword>
<dbReference type="EMBL" id="CVRI01000021">
    <property type="protein sequence ID" value="CRK91759.1"/>
    <property type="molecule type" value="Genomic_DNA"/>
</dbReference>
<reference evidence="10 11" key="1">
    <citation type="submission" date="2015-04" db="EMBL/GenBank/DDBJ databases">
        <authorList>
            <person name="Syromyatnikov M.Y."/>
            <person name="Popov V.N."/>
        </authorList>
    </citation>
    <scope>NUCLEOTIDE SEQUENCE [LARGE SCALE GENOMIC DNA]</scope>
</reference>
<dbReference type="GO" id="GO:0005576">
    <property type="term" value="C:extracellular region"/>
    <property type="evidence" value="ECO:0007669"/>
    <property type="project" value="UniProtKB-SubCell"/>
</dbReference>
<sequence>MKLNTISILMLMLCGFLINLTIGKERRTAQSRTTRADNEFKVEEIAKRLEATIWSIEDKINKKIDENIGKFTTRINELEGRINEILSNKINDVLIPIFDAKFMSIYEKLSKDEINVSNQIIQNQNRCKDEVIKQINVHNNDLNQGNIHEAVASSEEEKHREDLTEINEKLEHLKYYLQYVFDEDKNISREIPPKHIKIQKKERVDNNQTGLINEVLSMVMDKIKNKGTEKIEDKNCTKPQNSPMSDIVSNFENMKRIMIIATTNKTNSSMKNSRIVYPDIKNKPSMLNTSFFTDSLRNKDIKGFSCVELMNIGMRQSGVYYLQIHGTTFWFLKVFCEQEIADGGWTVIQRRDYFGEPKENFNRDWADYKKGFGNPAKEFWMGNENIFMLTNNEEYALRIELEDFEGNKRYAEYSRFKIHSEADYYKLEVYGYEGNAGDSFNDLTYGANNSPFSTYNRDNDRSSLNCASMLKGGWWWKSCGRGLNGLYLRDPFDDSAKQGIIWFTWKGWDYTLKKSTMMVKPLAKIIN</sequence>
<feature type="domain" description="Fibrinogen C-terminal" evidence="9">
    <location>
        <begin position="297"/>
        <end position="523"/>
    </location>
</feature>
<dbReference type="Pfam" id="PF00147">
    <property type="entry name" value="Fibrinogen_C"/>
    <property type="match status" value="1"/>
</dbReference>
<evidence type="ECO:0000256" key="6">
    <source>
        <dbReference type="ARBA" id="ARBA00023180"/>
    </source>
</evidence>
<keyword evidence="5" id="KW-1015">Disulfide bond</keyword>
<comment type="subcellular location">
    <subcellularLocation>
        <location evidence="1">Secreted</location>
    </subcellularLocation>
</comment>
<organism evidence="10 11">
    <name type="scientific">Clunio marinus</name>
    <dbReference type="NCBI Taxonomy" id="568069"/>
    <lineage>
        <taxon>Eukaryota</taxon>
        <taxon>Metazoa</taxon>
        <taxon>Ecdysozoa</taxon>
        <taxon>Arthropoda</taxon>
        <taxon>Hexapoda</taxon>
        <taxon>Insecta</taxon>
        <taxon>Pterygota</taxon>
        <taxon>Neoptera</taxon>
        <taxon>Endopterygota</taxon>
        <taxon>Diptera</taxon>
        <taxon>Nematocera</taxon>
        <taxon>Chironomoidea</taxon>
        <taxon>Chironomidae</taxon>
        <taxon>Clunio</taxon>
    </lineage>
</organism>
<feature type="chain" id="PRO_5013266825" evidence="8">
    <location>
        <begin position="24"/>
        <end position="527"/>
    </location>
</feature>
<comment type="function">
    <text evidence="7">Lectin involved in innate immunity. Agglutinates all types of human erythrocytes, Gram-positive and Gram-negative bacteria. Has a stronger agglutinating activity towards Gram-negative bacteria than towards Gram-positive bacteria. Specifically recognizes acetyl group-containing substances on agglutinated cells. The hemagglutinating activity was inhibited by EDTA, acetyl group-containing mono- and disaccharides, N-acetyl derivatives of amino acids, other acetyl group-containing substances, propionamide and benzamide. Enhances the antimicrobial activity of big defensin against Gram-positive bacteria but not against Gram-negative bacteria.</text>
</comment>
<dbReference type="AlphaFoldDB" id="A0A1J1HUL3"/>
<evidence type="ECO:0000256" key="3">
    <source>
        <dbReference type="ARBA" id="ARBA00022729"/>
    </source>
</evidence>
<gene>
    <name evidence="10" type="primary">similar to Techylectin-5B</name>
    <name evidence="10" type="ORF">CLUMA_CG005393</name>
</gene>
<name>A0A1J1HUL3_9DIPT</name>
<dbReference type="Gene3D" id="3.90.215.10">
    <property type="entry name" value="Gamma Fibrinogen, chain A, domain 1"/>
    <property type="match status" value="1"/>
</dbReference>
<dbReference type="Proteomes" id="UP000183832">
    <property type="component" value="Unassembled WGS sequence"/>
</dbReference>